<feature type="coiled-coil region" evidence="1">
    <location>
        <begin position="37"/>
        <end position="74"/>
    </location>
</feature>
<evidence type="ECO:0000256" key="1">
    <source>
        <dbReference type="SAM" id="Coils"/>
    </source>
</evidence>
<comment type="caution">
    <text evidence="2">The sequence shown here is derived from an EMBL/GenBank/DDBJ whole genome shotgun (WGS) entry which is preliminary data.</text>
</comment>
<keyword evidence="1" id="KW-0175">Coiled coil</keyword>
<dbReference type="AlphaFoldDB" id="A0AAW6XIT2"/>
<evidence type="ECO:0000313" key="2">
    <source>
        <dbReference type="EMBL" id="MDK6502406.1"/>
    </source>
</evidence>
<gene>
    <name evidence="2" type="ORF">QP235_04225</name>
</gene>
<proteinExistence type="predicted"/>
<evidence type="ECO:0000313" key="3">
    <source>
        <dbReference type="Proteomes" id="UP001230300"/>
    </source>
</evidence>
<reference evidence="2" key="1">
    <citation type="submission" date="2023-05" db="EMBL/GenBank/DDBJ databases">
        <title>Cataloging the Phylogenetic Diversity of Human Bladder Bacteria.</title>
        <authorList>
            <person name="Du J."/>
        </authorList>
    </citation>
    <scope>NUCLEOTIDE SEQUENCE</scope>
    <source>
        <strain evidence="2">UMB9226</strain>
    </source>
</reference>
<accession>A0AAW6XIT2</accession>
<dbReference type="Proteomes" id="UP001230300">
    <property type="component" value="Unassembled WGS sequence"/>
</dbReference>
<dbReference type="EMBL" id="JASOGN010000012">
    <property type="protein sequence ID" value="MDK6502406.1"/>
    <property type="molecule type" value="Genomic_DNA"/>
</dbReference>
<sequence>MSRTTFRVTITDKDLDWIQDYKEKMNLKSNIHFFNHLKELALKEQQLKEQLADVKDVRNQQRIINRQLEELRAILLPVYRRSNLELKKLNKLKKLDQEIHSLMQLFK</sequence>
<evidence type="ECO:0008006" key="4">
    <source>
        <dbReference type="Google" id="ProtNLM"/>
    </source>
</evidence>
<protein>
    <recommendedName>
        <fullName evidence="4">Mobilization protein</fullName>
    </recommendedName>
</protein>
<name>A0AAW6XIT2_9LACO</name>
<organism evidence="2 3">
    <name type="scientific">Lactobacillus crispatus</name>
    <dbReference type="NCBI Taxonomy" id="47770"/>
    <lineage>
        <taxon>Bacteria</taxon>
        <taxon>Bacillati</taxon>
        <taxon>Bacillota</taxon>
        <taxon>Bacilli</taxon>
        <taxon>Lactobacillales</taxon>
        <taxon>Lactobacillaceae</taxon>
        <taxon>Lactobacillus</taxon>
    </lineage>
</organism>
<dbReference type="RefSeq" id="WP_101887257.1">
    <property type="nucleotide sequence ID" value="NZ_JASOGN010000012.1"/>
</dbReference>